<dbReference type="Gene3D" id="3.10.260.10">
    <property type="entry name" value="Transcription regulator HTH, APSES-type DNA-binding domain"/>
    <property type="match status" value="1"/>
</dbReference>
<evidence type="ECO:0000259" key="2">
    <source>
        <dbReference type="PROSITE" id="PS51299"/>
    </source>
</evidence>
<dbReference type="PANTHER" id="PTHR43828:SF5">
    <property type="entry name" value="TRANSCRIPTIONAL REPRESSOR XBP1"/>
    <property type="match status" value="1"/>
</dbReference>
<dbReference type="RefSeq" id="XP_033462550.1">
    <property type="nucleotide sequence ID" value="XM_033599291.1"/>
</dbReference>
<dbReference type="InterPro" id="IPR051642">
    <property type="entry name" value="SWI6-like"/>
</dbReference>
<dbReference type="GO" id="GO:0030907">
    <property type="term" value="C:MBF transcription complex"/>
    <property type="evidence" value="ECO:0007669"/>
    <property type="project" value="TreeGrafter"/>
</dbReference>
<gene>
    <name evidence="4" type="ORF">K489DRAFT_159966</name>
</gene>
<evidence type="ECO:0000313" key="3">
    <source>
        <dbReference type="Proteomes" id="UP000504637"/>
    </source>
</evidence>
<evidence type="ECO:0000256" key="1">
    <source>
        <dbReference type="SAM" id="MobiDB-lite"/>
    </source>
</evidence>
<dbReference type="PANTHER" id="PTHR43828">
    <property type="entry name" value="ASPARAGINASE"/>
    <property type="match status" value="1"/>
</dbReference>
<dbReference type="GeneID" id="54357090"/>
<dbReference type="SUPFAM" id="SSF54616">
    <property type="entry name" value="DNA-binding domain of Mlu1-box binding protein MBP1"/>
    <property type="match status" value="1"/>
</dbReference>
<feature type="compositionally biased region" description="Basic residues" evidence="1">
    <location>
        <begin position="441"/>
        <end position="457"/>
    </location>
</feature>
<dbReference type="PROSITE" id="PS51299">
    <property type="entry name" value="HTH_APSES"/>
    <property type="match status" value="1"/>
</dbReference>
<feature type="region of interest" description="Disordered" evidence="1">
    <location>
        <begin position="1"/>
        <end position="67"/>
    </location>
</feature>
<reference evidence="4" key="2">
    <citation type="submission" date="2020-04" db="EMBL/GenBank/DDBJ databases">
        <authorList>
            <consortium name="NCBI Genome Project"/>
        </authorList>
    </citation>
    <scope>NUCLEOTIDE SEQUENCE</scope>
    <source>
        <strain evidence="4">CBS 342.82</strain>
    </source>
</reference>
<proteinExistence type="predicted"/>
<reference evidence="4" key="3">
    <citation type="submission" date="2025-08" db="UniProtKB">
        <authorList>
            <consortium name="RefSeq"/>
        </authorList>
    </citation>
    <scope>IDENTIFICATION</scope>
    <source>
        <strain evidence="4">CBS 342.82</strain>
    </source>
</reference>
<feature type="region of interest" description="Disordered" evidence="1">
    <location>
        <begin position="95"/>
        <end position="115"/>
    </location>
</feature>
<dbReference type="AlphaFoldDB" id="A0A6J3MD43"/>
<feature type="region of interest" description="Disordered" evidence="1">
    <location>
        <begin position="153"/>
        <end position="177"/>
    </location>
</feature>
<sequence>MNASWGRLALAGHPDPGVVTQHNSGSDGRHQQPRAQDDAASLSSGRAWRFDSTRSTPSFRTTTPTSSFRSFNRAGNLSYEESCCSEYSTPATSFRATSSRSKRAHTIRQSQNRVSSTSLREPVCYRAYSHDELTNSIRLRPEEREELRAKLSTMRVRPVGSKGTEATGSINENPRVIPYTGKGVKQDSWTRTGRKRLEVFQYTFTRESDGQTFTVMWDYQVGLVRIRPFFAAVEGHDRKTKPLFAIKQNPGLQDLSYNITGGAIDAQGYWMPFSCARALCAKFCYEIRWALTPIFGPAFIRDCYPLFEDYRIENQIIVNATIALSNWVQKPAQSLESSTSFSTSSGSSDYSGCDDGQADDESSEISKRLSPSNIHPSHPDHNVKLRCPSAMPVYKQAPGTPLSRPRRRRHGSMSTERLSPATSSQDDQENTDMKFSELSSRKRKAHQLEHNRRKRRSARDIELEVARLLGELGKIESDTQEDTEIDD</sequence>
<protein>
    <recommendedName>
        <fullName evidence="2">HTH APSES-type domain-containing protein</fullName>
    </recommendedName>
</protein>
<keyword evidence="3" id="KW-1185">Reference proteome</keyword>
<feature type="domain" description="HTH APSES-type" evidence="2">
    <location>
        <begin position="186"/>
        <end position="306"/>
    </location>
</feature>
<dbReference type="GO" id="GO:0000981">
    <property type="term" value="F:DNA-binding transcription factor activity, RNA polymerase II-specific"/>
    <property type="evidence" value="ECO:0007669"/>
    <property type="project" value="UniProtKB-ARBA"/>
</dbReference>
<accession>A0A6J3MD43</accession>
<dbReference type="OrthoDB" id="5562739at2759"/>
<feature type="compositionally biased region" description="Low complexity" evidence="1">
    <location>
        <begin position="338"/>
        <end position="351"/>
    </location>
</feature>
<name>A0A6J3MD43_9PEZI</name>
<dbReference type="GO" id="GO:0033309">
    <property type="term" value="C:SBF transcription complex"/>
    <property type="evidence" value="ECO:0007669"/>
    <property type="project" value="TreeGrafter"/>
</dbReference>
<reference evidence="4" key="1">
    <citation type="submission" date="2020-01" db="EMBL/GenBank/DDBJ databases">
        <authorList>
            <consortium name="DOE Joint Genome Institute"/>
            <person name="Haridas S."/>
            <person name="Albert R."/>
            <person name="Binder M."/>
            <person name="Bloem J."/>
            <person name="Labutti K."/>
            <person name="Salamov A."/>
            <person name="Andreopoulos B."/>
            <person name="Baker S.E."/>
            <person name="Barry K."/>
            <person name="Bills G."/>
            <person name="Bluhm B.H."/>
            <person name="Cannon C."/>
            <person name="Castanera R."/>
            <person name="Culley D.E."/>
            <person name="Daum C."/>
            <person name="Ezra D."/>
            <person name="Gonzalez J.B."/>
            <person name="Henrissat B."/>
            <person name="Kuo A."/>
            <person name="Liang C."/>
            <person name="Lipzen A."/>
            <person name="Lutzoni F."/>
            <person name="Magnuson J."/>
            <person name="Mondo S."/>
            <person name="Nolan M."/>
            <person name="Ohm R."/>
            <person name="Pangilinan J."/>
            <person name="Park H.-J."/>
            <person name="Ramirez L."/>
            <person name="Alfaro M."/>
            <person name="Sun H."/>
            <person name="Tritt A."/>
            <person name="Yoshinaga Y."/>
            <person name="Zwiers L.-H."/>
            <person name="Turgeon B.G."/>
            <person name="Goodwin S.B."/>
            <person name="Spatafora J.W."/>
            <person name="Crous P.W."/>
            <person name="Grigoriev I.V."/>
        </authorList>
    </citation>
    <scope>NUCLEOTIDE SEQUENCE</scope>
    <source>
        <strain evidence="4">CBS 342.82</strain>
    </source>
</reference>
<dbReference type="GO" id="GO:0003677">
    <property type="term" value="F:DNA binding"/>
    <property type="evidence" value="ECO:0007669"/>
    <property type="project" value="InterPro"/>
</dbReference>
<organism evidence="4">
    <name type="scientific">Dissoconium aciculare CBS 342.82</name>
    <dbReference type="NCBI Taxonomy" id="1314786"/>
    <lineage>
        <taxon>Eukaryota</taxon>
        <taxon>Fungi</taxon>
        <taxon>Dikarya</taxon>
        <taxon>Ascomycota</taxon>
        <taxon>Pezizomycotina</taxon>
        <taxon>Dothideomycetes</taxon>
        <taxon>Dothideomycetidae</taxon>
        <taxon>Mycosphaerellales</taxon>
        <taxon>Dissoconiaceae</taxon>
        <taxon>Dissoconium</taxon>
    </lineage>
</organism>
<feature type="compositionally biased region" description="Polar residues" evidence="1">
    <location>
        <begin position="412"/>
        <end position="425"/>
    </location>
</feature>
<dbReference type="Proteomes" id="UP000504637">
    <property type="component" value="Unplaced"/>
</dbReference>
<evidence type="ECO:0000313" key="4">
    <source>
        <dbReference type="RefSeq" id="XP_033462550.1"/>
    </source>
</evidence>
<feature type="compositionally biased region" description="Low complexity" evidence="1">
    <location>
        <begin position="53"/>
        <end position="67"/>
    </location>
</feature>
<dbReference type="InterPro" id="IPR036887">
    <property type="entry name" value="HTH_APSES_sf"/>
</dbReference>
<dbReference type="InterPro" id="IPR003163">
    <property type="entry name" value="Tscrpt_reg_HTH_APSES-type"/>
</dbReference>
<feature type="region of interest" description="Disordered" evidence="1">
    <location>
        <begin position="338"/>
        <end position="461"/>
    </location>
</feature>